<dbReference type="Proteomes" id="UP001160148">
    <property type="component" value="Unassembled WGS sequence"/>
</dbReference>
<evidence type="ECO:0000313" key="1">
    <source>
        <dbReference type="EMBL" id="CAI6377746.1"/>
    </source>
</evidence>
<organism evidence="1 2">
    <name type="scientific">Macrosiphum euphorbiae</name>
    <name type="common">potato aphid</name>
    <dbReference type="NCBI Taxonomy" id="13131"/>
    <lineage>
        <taxon>Eukaryota</taxon>
        <taxon>Metazoa</taxon>
        <taxon>Ecdysozoa</taxon>
        <taxon>Arthropoda</taxon>
        <taxon>Hexapoda</taxon>
        <taxon>Insecta</taxon>
        <taxon>Pterygota</taxon>
        <taxon>Neoptera</taxon>
        <taxon>Paraneoptera</taxon>
        <taxon>Hemiptera</taxon>
        <taxon>Sternorrhyncha</taxon>
        <taxon>Aphidomorpha</taxon>
        <taxon>Aphidoidea</taxon>
        <taxon>Aphididae</taxon>
        <taxon>Macrosiphini</taxon>
        <taxon>Macrosiphum</taxon>
    </lineage>
</organism>
<name>A0AAV0YB80_9HEMI</name>
<comment type="caution">
    <text evidence="1">The sequence shown here is derived from an EMBL/GenBank/DDBJ whole genome shotgun (WGS) entry which is preliminary data.</text>
</comment>
<evidence type="ECO:0000313" key="2">
    <source>
        <dbReference type="Proteomes" id="UP001160148"/>
    </source>
</evidence>
<sequence>MRPSYSQPFSRHWPCPFDAASSHVDMSKRQPFSLRYARHTSCLFGRFFTRVQVPWTTLFSGVPKALQVAVGRGVLTYRLVPWTAPVVCVLKALELSIGSRQHAYGSRPWEPVTFIELPVT</sequence>
<dbReference type="AlphaFoldDB" id="A0AAV0YB80"/>
<reference evidence="1 2" key="1">
    <citation type="submission" date="2023-01" db="EMBL/GenBank/DDBJ databases">
        <authorList>
            <person name="Whitehead M."/>
        </authorList>
    </citation>
    <scope>NUCLEOTIDE SEQUENCE [LARGE SCALE GENOMIC DNA]</scope>
</reference>
<dbReference type="EMBL" id="CARXXK010001838">
    <property type="protein sequence ID" value="CAI6377746.1"/>
    <property type="molecule type" value="Genomic_DNA"/>
</dbReference>
<keyword evidence="2" id="KW-1185">Reference proteome</keyword>
<protein>
    <submittedName>
        <fullName evidence="1">Uncharacterized protein</fullName>
    </submittedName>
</protein>
<accession>A0AAV0YB80</accession>
<feature type="non-terminal residue" evidence="1">
    <location>
        <position position="120"/>
    </location>
</feature>
<proteinExistence type="predicted"/>
<gene>
    <name evidence="1" type="ORF">MEUPH1_LOCUS30961</name>
</gene>